<dbReference type="GeneID" id="85015652"/>
<dbReference type="Gene3D" id="3.20.20.80">
    <property type="entry name" value="Glycosidases"/>
    <property type="match status" value="2"/>
</dbReference>
<dbReference type="InterPro" id="IPR017853">
    <property type="entry name" value="GH"/>
</dbReference>
<evidence type="ECO:0000313" key="4">
    <source>
        <dbReference type="EMBL" id="MBB6042141.1"/>
    </source>
</evidence>
<accession>A0A7W9W1N6</accession>
<sequence>MAWYDGAIFYQILPGAVLSTLSGDENSNIKELEEYLPYLKVLGCDGIILGPVFSKNPLQYGTGDFHQIREWLGTEEEFRNFVEDAHGMGIRIVLDVAFPFCDRSFFAFQDLQEKGEASPYCDWFLNLDFSKRSPMGDSFSYQFFRNMPEHPLFNLDNEELRLYLVEQVKHWISAYDIDGLRLAYSEAVDIHFQKSLRYFSSQMKAEFFLLGEQFIGELARAINTETLQSLANQELYQGLCQAFNEKNFYDLAQRIGKNQELTKQMQVFLESPNTHRIATVLEEEKNLWGIYMALFTLPGRPTLYYGGEYALAGKRGEKEGEILSPKFTLSQYKPDAFTSYIAKLAEIHGKNSELQIGEFKEVYLDHRLYAYLRMDGNSAVLTVLNNDSMDQYITLTLPKKASIAFDLMTTEPVELTEEGNIKVFCEAHGGRIIKLK</sequence>
<feature type="domain" description="Glycosyl hydrolase family 13 catalytic" evidence="3">
    <location>
        <begin position="25"/>
        <end position="348"/>
    </location>
</feature>
<dbReference type="Gene3D" id="3.90.400.10">
    <property type="entry name" value="Oligo-1,6-glucosidase, Domain 2"/>
    <property type="match status" value="1"/>
</dbReference>
<dbReference type="InterPro" id="IPR045857">
    <property type="entry name" value="O16G_dom_2"/>
</dbReference>
<dbReference type="PANTHER" id="PTHR10357:SF210">
    <property type="entry name" value="MALTODEXTRIN GLUCOSIDASE"/>
    <property type="match status" value="1"/>
</dbReference>
<dbReference type="GO" id="GO:0016798">
    <property type="term" value="F:hydrolase activity, acting on glycosyl bonds"/>
    <property type="evidence" value="ECO:0007669"/>
    <property type="project" value="UniProtKB-KW"/>
</dbReference>
<keyword evidence="1" id="KW-0378">Hydrolase</keyword>
<dbReference type="InterPro" id="IPR006047">
    <property type="entry name" value="GH13_cat_dom"/>
</dbReference>
<dbReference type="RefSeq" id="WP_183684644.1">
    <property type="nucleotide sequence ID" value="NZ_JACHHH010000012.1"/>
</dbReference>
<gene>
    <name evidence="4" type="ORF">HNQ46_002137</name>
</gene>
<dbReference type="Proteomes" id="UP000522163">
    <property type="component" value="Unassembled WGS sequence"/>
</dbReference>
<evidence type="ECO:0000256" key="2">
    <source>
        <dbReference type="ARBA" id="ARBA00023295"/>
    </source>
</evidence>
<evidence type="ECO:0000256" key="1">
    <source>
        <dbReference type="ARBA" id="ARBA00022801"/>
    </source>
</evidence>
<dbReference type="SUPFAM" id="SSF51445">
    <property type="entry name" value="(Trans)glycosidases"/>
    <property type="match status" value="1"/>
</dbReference>
<dbReference type="EMBL" id="JACHHH010000012">
    <property type="protein sequence ID" value="MBB6042141.1"/>
    <property type="molecule type" value="Genomic_DNA"/>
</dbReference>
<protein>
    <submittedName>
        <fullName evidence="4">Glycosidase</fullName>
    </submittedName>
</protein>
<dbReference type="PANTHER" id="PTHR10357">
    <property type="entry name" value="ALPHA-AMYLASE FAMILY MEMBER"/>
    <property type="match status" value="1"/>
</dbReference>
<dbReference type="InterPro" id="IPR013780">
    <property type="entry name" value="Glyco_hydro_b"/>
</dbReference>
<keyword evidence="2 4" id="KW-0326">Glycosidase</keyword>
<name>A0A7W9W1N6_9FIRM</name>
<evidence type="ECO:0000259" key="3">
    <source>
        <dbReference type="SMART" id="SM00642"/>
    </source>
</evidence>
<reference evidence="4 5" key="1">
    <citation type="submission" date="2020-08" db="EMBL/GenBank/DDBJ databases">
        <title>Genomic Encyclopedia of Type Strains, Phase IV (KMG-IV): sequencing the most valuable type-strain genomes for metagenomic binning, comparative biology and taxonomic classification.</title>
        <authorList>
            <person name="Goeker M."/>
        </authorList>
    </citation>
    <scope>NUCLEOTIDE SEQUENCE [LARGE SCALE GENOMIC DNA]</scope>
    <source>
        <strain evidence="4 5">DSM 17245</strain>
    </source>
</reference>
<dbReference type="Gene3D" id="2.60.40.1180">
    <property type="entry name" value="Golgi alpha-mannosidase II"/>
    <property type="match status" value="1"/>
</dbReference>
<dbReference type="SMART" id="SM00642">
    <property type="entry name" value="Aamy"/>
    <property type="match status" value="1"/>
</dbReference>
<organism evidence="4 5">
    <name type="scientific">Oribacterium sinus</name>
    <dbReference type="NCBI Taxonomy" id="237576"/>
    <lineage>
        <taxon>Bacteria</taxon>
        <taxon>Bacillati</taxon>
        <taxon>Bacillota</taxon>
        <taxon>Clostridia</taxon>
        <taxon>Lachnospirales</taxon>
        <taxon>Lachnospiraceae</taxon>
        <taxon>Oribacterium</taxon>
    </lineage>
</organism>
<dbReference type="SUPFAM" id="SSF51011">
    <property type="entry name" value="Glycosyl hydrolase domain"/>
    <property type="match status" value="1"/>
</dbReference>
<proteinExistence type="predicted"/>
<dbReference type="GO" id="GO:0005975">
    <property type="term" value="P:carbohydrate metabolic process"/>
    <property type="evidence" value="ECO:0007669"/>
    <property type="project" value="InterPro"/>
</dbReference>
<dbReference type="Pfam" id="PF00128">
    <property type="entry name" value="Alpha-amylase"/>
    <property type="match status" value="1"/>
</dbReference>
<evidence type="ECO:0000313" key="5">
    <source>
        <dbReference type="Proteomes" id="UP000522163"/>
    </source>
</evidence>
<comment type="caution">
    <text evidence="4">The sequence shown here is derived from an EMBL/GenBank/DDBJ whole genome shotgun (WGS) entry which is preliminary data.</text>
</comment>
<dbReference type="AlphaFoldDB" id="A0A7W9W1N6"/>